<dbReference type="InParanoid" id="Q2FPK7"/>
<dbReference type="HOGENOM" id="CLU_1763876_0_0_2"/>
<protein>
    <submittedName>
        <fullName evidence="1">Uncharacterized protein</fullName>
    </submittedName>
</protein>
<dbReference type="Proteomes" id="UP000001941">
    <property type="component" value="Chromosome"/>
</dbReference>
<evidence type="ECO:0000313" key="2">
    <source>
        <dbReference type="Proteomes" id="UP000001941"/>
    </source>
</evidence>
<proteinExistence type="predicted"/>
<organism evidence="1 2">
    <name type="scientific">Methanospirillum hungatei JF-1 (strain ATCC 27890 / DSM 864 / NBRC 100397 / JF-1)</name>
    <dbReference type="NCBI Taxonomy" id="323259"/>
    <lineage>
        <taxon>Archaea</taxon>
        <taxon>Methanobacteriati</taxon>
        <taxon>Methanobacteriota</taxon>
        <taxon>Stenosarchaea group</taxon>
        <taxon>Methanomicrobia</taxon>
        <taxon>Methanomicrobiales</taxon>
        <taxon>Methanospirillaceae</taxon>
        <taxon>Methanospirillum</taxon>
    </lineage>
</organism>
<dbReference type="KEGG" id="mhu:Mhun_0999"/>
<gene>
    <name evidence="1" type="ordered locus">Mhun_0999</name>
</gene>
<dbReference type="RefSeq" id="WP_011448028.1">
    <property type="nucleotide sequence ID" value="NC_007796.1"/>
</dbReference>
<dbReference type="EnsemblBacteria" id="ABD40749">
    <property type="protein sequence ID" value="ABD40749"/>
    <property type="gene ID" value="Mhun_0999"/>
</dbReference>
<dbReference type="EMBL" id="CP000254">
    <property type="protein sequence ID" value="ABD40749.1"/>
    <property type="molecule type" value="Genomic_DNA"/>
</dbReference>
<accession>Q2FPK7</accession>
<reference evidence="2" key="1">
    <citation type="journal article" date="2016" name="Stand. Genomic Sci.">
        <title>Complete genome sequence of Methanospirillum hungatei type strain JF1.</title>
        <authorList>
            <person name="Gunsalus R.P."/>
            <person name="Cook L.E."/>
            <person name="Crable B."/>
            <person name="Rohlin L."/>
            <person name="McDonald E."/>
            <person name="Mouttaki H."/>
            <person name="Sieber J.R."/>
            <person name="Poweleit N."/>
            <person name="Zhou H."/>
            <person name="Lapidus A.L."/>
            <person name="Daligault H.E."/>
            <person name="Land M."/>
            <person name="Gilna P."/>
            <person name="Ivanova N."/>
            <person name="Kyrpides N."/>
            <person name="Culley D.E."/>
            <person name="McInerney M.J."/>
        </authorList>
    </citation>
    <scope>NUCLEOTIDE SEQUENCE [LARGE SCALE GENOMIC DNA]</scope>
    <source>
        <strain evidence="2">ATCC 27890 / DSM 864 / NBRC 100397 / JF-1</strain>
    </source>
</reference>
<sequence length="147" mass="16823">MSELNIKSQEIYGQIVKAADAACKTFVDAAELVRNETKAETRIECHEAFLKACDSFRAGWGLPGGQPDIDGIPKLTERKRTAYKRLLDYTSCIQWFSANRKAKFDEFKTICEKNNIKDPEQQKVLFAVCIFDVRTLIKLVDENQDLR</sequence>
<evidence type="ECO:0000313" key="1">
    <source>
        <dbReference type="EMBL" id="ABD40749.1"/>
    </source>
</evidence>
<dbReference type="GeneID" id="3924559"/>
<name>Q2FPK7_METHJ</name>
<dbReference type="AlphaFoldDB" id="Q2FPK7"/>
<keyword evidence="2" id="KW-1185">Reference proteome</keyword>